<accession>A0A0E9SMI1</accession>
<protein>
    <submittedName>
        <fullName evidence="1">Uncharacterized protein</fullName>
    </submittedName>
</protein>
<reference evidence="1" key="1">
    <citation type="submission" date="2014-11" db="EMBL/GenBank/DDBJ databases">
        <authorList>
            <person name="Amaro Gonzalez C."/>
        </authorList>
    </citation>
    <scope>NUCLEOTIDE SEQUENCE</scope>
</reference>
<reference evidence="1" key="2">
    <citation type="journal article" date="2015" name="Fish Shellfish Immunol.">
        <title>Early steps in the European eel (Anguilla anguilla)-Vibrio vulnificus interaction in the gills: Role of the RtxA13 toxin.</title>
        <authorList>
            <person name="Callol A."/>
            <person name="Pajuelo D."/>
            <person name="Ebbesson L."/>
            <person name="Teles M."/>
            <person name="MacKenzie S."/>
            <person name="Amaro C."/>
        </authorList>
    </citation>
    <scope>NUCLEOTIDE SEQUENCE</scope>
</reference>
<organism evidence="1">
    <name type="scientific">Anguilla anguilla</name>
    <name type="common">European freshwater eel</name>
    <name type="synonym">Muraena anguilla</name>
    <dbReference type="NCBI Taxonomy" id="7936"/>
    <lineage>
        <taxon>Eukaryota</taxon>
        <taxon>Metazoa</taxon>
        <taxon>Chordata</taxon>
        <taxon>Craniata</taxon>
        <taxon>Vertebrata</taxon>
        <taxon>Euteleostomi</taxon>
        <taxon>Actinopterygii</taxon>
        <taxon>Neopterygii</taxon>
        <taxon>Teleostei</taxon>
        <taxon>Anguilliformes</taxon>
        <taxon>Anguillidae</taxon>
        <taxon>Anguilla</taxon>
    </lineage>
</organism>
<dbReference type="AlphaFoldDB" id="A0A0E9SMI1"/>
<proteinExistence type="predicted"/>
<dbReference type="EMBL" id="GBXM01066722">
    <property type="protein sequence ID" value="JAH41855.1"/>
    <property type="molecule type" value="Transcribed_RNA"/>
</dbReference>
<sequence length="49" mass="5496">MAELGIRSVWDLRATSLLSSKVHLNVRVCLNWIEATAVWCKAQVCATDH</sequence>
<name>A0A0E9SMI1_ANGAN</name>
<evidence type="ECO:0000313" key="1">
    <source>
        <dbReference type="EMBL" id="JAH41855.1"/>
    </source>
</evidence>